<accession>A0ABU4CDZ1</accession>
<dbReference type="EMBL" id="JAWLKA010000007">
    <property type="protein sequence ID" value="MDV6281781.1"/>
    <property type="molecule type" value="Genomic_DNA"/>
</dbReference>
<protein>
    <recommendedName>
        <fullName evidence="4">Transposase</fullName>
    </recommendedName>
</protein>
<dbReference type="RefSeq" id="WP_283351278.1">
    <property type="nucleotide sequence ID" value="NZ_JAWLKA010000007.1"/>
</dbReference>
<dbReference type="Proteomes" id="UP001185737">
    <property type="component" value="Unassembled WGS sequence"/>
</dbReference>
<feature type="compositionally biased region" description="Basic residues" evidence="1">
    <location>
        <begin position="18"/>
        <end position="33"/>
    </location>
</feature>
<keyword evidence="3" id="KW-1185">Reference proteome</keyword>
<feature type="region of interest" description="Disordered" evidence="1">
    <location>
        <begin position="18"/>
        <end position="48"/>
    </location>
</feature>
<evidence type="ECO:0008006" key="4">
    <source>
        <dbReference type="Google" id="ProtNLM"/>
    </source>
</evidence>
<name>A0ABU4CDZ1_RHOJO</name>
<evidence type="ECO:0000313" key="3">
    <source>
        <dbReference type="Proteomes" id="UP001185737"/>
    </source>
</evidence>
<proteinExistence type="predicted"/>
<sequence>MRRQQLFFSRMHRDHYRIPGRARLGKHGTRGRRSTPTGTERRDPTRAGVQRQLPLDIRRDYSRRDVDLTNRTLIRARRVVQDFGEAHRWSPALTARFDQALVVVLSGHTGDEKIRYSELISTVRHRGRVVEILDQLGLLDDDRAPAFEACLERQLDGITPASGDVEDWIRALHDGGLRLRPRAIPRRLRRWNRSRLRSGGKLYAQVTVVLRTSKVISCAFGVFAELRADRGTVREWTRTSFRPSSIRAMTVKLG</sequence>
<evidence type="ECO:0000256" key="1">
    <source>
        <dbReference type="SAM" id="MobiDB-lite"/>
    </source>
</evidence>
<reference evidence="2 3" key="1">
    <citation type="submission" date="2023-10" db="EMBL/GenBank/DDBJ databases">
        <title>Development of a sustainable strategy for remediation of hydrocarbon-contaminated territories based on the waste exchange concept.</title>
        <authorList>
            <person name="Krivoruchko A."/>
        </authorList>
    </citation>
    <scope>NUCLEOTIDE SEQUENCE [LARGE SCALE GENOMIC DNA]</scope>
    <source>
        <strain evidence="2 3">IEGM 60</strain>
    </source>
</reference>
<comment type="caution">
    <text evidence="2">The sequence shown here is derived from an EMBL/GenBank/DDBJ whole genome shotgun (WGS) entry which is preliminary data.</text>
</comment>
<organism evidence="2 3">
    <name type="scientific">Rhodococcus jostii</name>
    <dbReference type="NCBI Taxonomy" id="132919"/>
    <lineage>
        <taxon>Bacteria</taxon>
        <taxon>Bacillati</taxon>
        <taxon>Actinomycetota</taxon>
        <taxon>Actinomycetes</taxon>
        <taxon>Mycobacteriales</taxon>
        <taxon>Nocardiaceae</taxon>
        <taxon>Rhodococcus</taxon>
    </lineage>
</organism>
<evidence type="ECO:0000313" key="2">
    <source>
        <dbReference type="EMBL" id="MDV6281781.1"/>
    </source>
</evidence>
<gene>
    <name evidence="2" type="ORF">R3Q59_14820</name>
</gene>